<name>A0ABU5QF56_9BACT</name>
<dbReference type="Proteomes" id="UP001302949">
    <property type="component" value="Unassembled WGS sequence"/>
</dbReference>
<proteinExistence type="predicted"/>
<gene>
    <name evidence="1" type="ORF">VB248_19040</name>
</gene>
<keyword evidence="2" id="KW-1185">Reference proteome</keyword>
<reference evidence="1 2" key="1">
    <citation type="submission" date="2023-12" db="EMBL/GenBank/DDBJ databases">
        <title>Novel species of the genus Arcicella isolated from rivers.</title>
        <authorList>
            <person name="Lu H."/>
        </authorList>
    </citation>
    <scope>NUCLEOTIDE SEQUENCE [LARGE SCALE GENOMIC DNA]</scope>
    <source>
        <strain evidence="1 2">KCTC 23307</strain>
    </source>
</reference>
<comment type="caution">
    <text evidence="1">The sequence shown here is derived from an EMBL/GenBank/DDBJ whole genome shotgun (WGS) entry which is preliminary data.</text>
</comment>
<accession>A0ABU5QF56</accession>
<dbReference type="EMBL" id="JAYFUM010000025">
    <property type="protein sequence ID" value="MEA5141257.1"/>
    <property type="molecule type" value="Genomic_DNA"/>
</dbReference>
<protein>
    <submittedName>
        <fullName evidence="1">Uncharacterized protein</fullName>
    </submittedName>
</protein>
<evidence type="ECO:0000313" key="2">
    <source>
        <dbReference type="Proteomes" id="UP001302949"/>
    </source>
</evidence>
<dbReference type="RefSeq" id="WP_323298412.1">
    <property type="nucleotide sequence ID" value="NZ_JAYFUM010000025.1"/>
</dbReference>
<evidence type="ECO:0000313" key="1">
    <source>
        <dbReference type="EMBL" id="MEA5141257.1"/>
    </source>
</evidence>
<organism evidence="1 2">
    <name type="scientific">Arcicella rigui</name>
    <dbReference type="NCBI Taxonomy" id="797020"/>
    <lineage>
        <taxon>Bacteria</taxon>
        <taxon>Pseudomonadati</taxon>
        <taxon>Bacteroidota</taxon>
        <taxon>Cytophagia</taxon>
        <taxon>Cytophagales</taxon>
        <taxon>Flectobacillaceae</taxon>
        <taxon>Arcicella</taxon>
    </lineage>
</organism>
<sequence>METLAFKTNISSPIGIQAIWDALKSVGISNFNIDFHDVNKVLKIVSEPFTPCEKIINALVGLGYQCEKLS</sequence>